<dbReference type="SUPFAM" id="SSF53474">
    <property type="entry name" value="alpha/beta-Hydrolases"/>
    <property type="match status" value="1"/>
</dbReference>
<dbReference type="InterPro" id="IPR036514">
    <property type="entry name" value="SGNH_hydro_sf"/>
</dbReference>
<organism evidence="3 4">
    <name type="scientific">Alistipes shahii</name>
    <dbReference type="NCBI Taxonomy" id="328814"/>
    <lineage>
        <taxon>Bacteria</taxon>
        <taxon>Pseudomonadati</taxon>
        <taxon>Bacteroidota</taxon>
        <taxon>Bacteroidia</taxon>
        <taxon>Bacteroidales</taxon>
        <taxon>Rikenellaceae</taxon>
        <taxon>Alistipes</taxon>
    </lineage>
</organism>
<gene>
    <name evidence="3" type="ORF">F2Y13_12395</name>
</gene>
<dbReference type="Pfam" id="PF13472">
    <property type="entry name" value="Lipase_GDSL_2"/>
    <property type="match status" value="1"/>
</dbReference>
<evidence type="ECO:0000313" key="3">
    <source>
        <dbReference type="EMBL" id="KAA2367044.1"/>
    </source>
</evidence>
<dbReference type="InterPro" id="IPR013830">
    <property type="entry name" value="SGNH_hydro"/>
</dbReference>
<comment type="caution">
    <text evidence="3">The sequence shown here is derived from an EMBL/GenBank/DDBJ whole genome shotgun (WGS) entry which is preliminary data.</text>
</comment>
<evidence type="ECO:0000313" key="4">
    <source>
        <dbReference type="Proteomes" id="UP000323567"/>
    </source>
</evidence>
<dbReference type="InterPro" id="IPR029058">
    <property type="entry name" value="AB_hydrolase_fold"/>
</dbReference>
<protein>
    <recommendedName>
        <fullName evidence="2">SGNH hydrolase-type esterase domain-containing protein</fullName>
    </recommendedName>
</protein>
<dbReference type="SUPFAM" id="SSF52266">
    <property type="entry name" value="SGNH hydrolase"/>
    <property type="match status" value="1"/>
</dbReference>
<evidence type="ECO:0000259" key="2">
    <source>
        <dbReference type="Pfam" id="PF13472"/>
    </source>
</evidence>
<dbReference type="GeneID" id="92758702"/>
<proteinExistence type="predicted"/>
<dbReference type="EMBL" id="VVXK01000021">
    <property type="protein sequence ID" value="KAA2367044.1"/>
    <property type="molecule type" value="Genomic_DNA"/>
</dbReference>
<dbReference type="Pfam" id="PF00756">
    <property type="entry name" value="Esterase"/>
    <property type="match status" value="1"/>
</dbReference>
<dbReference type="CDD" id="cd01834">
    <property type="entry name" value="SGNH_hydrolase_like_2"/>
    <property type="match status" value="1"/>
</dbReference>
<dbReference type="InterPro" id="IPR000801">
    <property type="entry name" value="Esterase-like"/>
</dbReference>
<dbReference type="RefSeq" id="WP_083810170.1">
    <property type="nucleotide sequence ID" value="NZ_VVXK01000021.1"/>
</dbReference>
<feature type="domain" description="SGNH hydrolase-type esterase" evidence="2">
    <location>
        <begin position="283"/>
        <end position="500"/>
    </location>
</feature>
<dbReference type="GO" id="GO:0016788">
    <property type="term" value="F:hydrolase activity, acting on ester bonds"/>
    <property type="evidence" value="ECO:0007669"/>
    <property type="project" value="UniProtKB-ARBA"/>
</dbReference>
<reference evidence="3 4" key="1">
    <citation type="journal article" date="2019" name="Nat. Med.">
        <title>A library of human gut bacterial isolates paired with longitudinal multiomics data enables mechanistic microbiome research.</title>
        <authorList>
            <person name="Poyet M."/>
            <person name="Groussin M."/>
            <person name="Gibbons S.M."/>
            <person name="Avila-Pacheco J."/>
            <person name="Jiang X."/>
            <person name="Kearney S.M."/>
            <person name="Perrotta A.R."/>
            <person name="Berdy B."/>
            <person name="Zhao S."/>
            <person name="Lieberman T.D."/>
            <person name="Swanson P.K."/>
            <person name="Smith M."/>
            <person name="Roesemann S."/>
            <person name="Alexander J.E."/>
            <person name="Rich S.A."/>
            <person name="Livny J."/>
            <person name="Vlamakis H."/>
            <person name="Clish C."/>
            <person name="Bullock K."/>
            <person name="Deik A."/>
            <person name="Scott J."/>
            <person name="Pierce K.A."/>
            <person name="Xavier R.J."/>
            <person name="Alm E.J."/>
        </authorList>
    </citation>
    <scope>NUCLEOTIDE SEQUENCE [LARGE SCALE GENOMIC DNA]</scope>
    <source>
        <strain evidence="3 4">BIOML-A2</strain>
    </source>
</reference>
<dbReference type="Gene3D" id="3.40.50.1820">
    <property type="entry name" value="alpha/beta hydrolase"/>
    <property type="match status" value="1"/>
</dbReference>
<dbReference type="PANTHER" id="PTHR48098">
    <property type="entry name" value="ENTEROCHELIN ESTERASE-RELATED"/>
    <property type="match status" value="1"/>
</dbReference>
<keyword evidence="1" id="KW-0732">Signal</keyword>
<dbReference type="Gene3D" id="3.40.50.1110">
    <property type="entry name" value="SGNH hydrolase"/>
    <property type="match status" value="1"/>
</dbReference>
<dbReference type="PANTHER" id="PTHR48098:SF1">
    <property type="entry name" value="DIACYLGLYCEROL ACYLTRANSFERASE_MYCOLYLTRANSFERASE AG85A"/>
    <property type="match status" value="1"/>
</dbReference>
<dbReference type="InterPro" id="IPR050583">
    <property type="entry name" value="Mycobacterial_A85_antigen"/>
</dbReference>
<feature type="signal peptide" evidence="1">
    <location>
        <begin position="1"/>
        <end position="19"/>
    </location>
</feature>
<sequence>MRKCLLILFFAFAAAGASAAQIDTVAVFSAKMQREIPALVVVPDAGVGRRMPVLYLLHGFGGSYTTWQNITDLRPLADACGMIVVCPDGANSWYWDSPLDPASQFETFVAQELPDWIDARYLTIPSREGRAVTGLSMGGHGALWVALRHKDRFGAAGSTSGGVDIRPFPDSWEMKKQLGELKDNPERWNAHTVIRQAASLRDGELALVFDCGYQDFFYQVNLNLHEQLMRQGVGHDFLVRPGAHNAAYWSASLPCQMLFFQRWFARNAPQPAVTASGRRVVYIGDSITDGNWGKANGKPSSQRNLWDRNHLFGSGYMYLCASYYQGYFPDRDYRFFNRGVGGHALGDLAARWQEDVIDLWPDVLSVFVGTNDAERHLGRLLRADDPKTVPDFDFADWERTYRGLLDQARQANPALKIVLCTPFAAPCGKIVEGALGEYYPLRQRILAQCCVIVERIAADYGATLVPFHRLIADLETRLPNGDATYWVWDGIHPTPAGQRLMADCWIGAAARNGVME</sequence>
<accession>A0A5B3G0N0</accession>
<dbReference type="Proteomes" id="UP000323567">
    <property type="component" value="Unassembled WGS sequence"/>
</dbReference>
<feature type="chain" id="PRO_5022760956" description="SGNH hydrolase-type esterase domain-containing protein" evidence="1">
    <location>
        <begin position="20"/>
        <end position="516"/>
    </location>
</feature>
<name>A0A5B3G0N0_9BACT</name>
<dbReference type="GO" id="GO:0016747">
    <property type="term" value="F:acyltransferase activity, transferring groups other than amino-acyl groups"/>
    <property type="evidence" value="ECO:0007669"/>
    <property type="project" value="TreeGrafter"/>
</dbReference>
<evidence type="ECO:0000256" key="1">
    <source>
        <dbReference type="SAM" id="SignalP"/>
    </source>
</evidence>
<dbReference type="AlphaFoldDB" id="A0A5B3G0N0"/>